<dbReference type="PANTHER" id="PTHR11920">
    <property type="entry name" value="GUANYLYL CYCLASE"/>
    <property type="match status" value="1"/>
</dbReference>
<dbReference type="STRING" id="947166.A0A1D1W6C8"/>
<protein>
    <recommendedName>
        <fullName evidence="9">Receptor ligand binding region domain-containing protein</fullName>
    </recommendedName>
</protein>
<keyword evidence="5 8" id="KW-0472">Membrane</keyword>
<evidence type="ECO:0000256" key="2">
    <source>
        <dbReference type="ARBA" id="ARBA00022692"/>
    </source>
</evidence>
<dbReference type="PANTHER" id="PTHR11920:SF494">
    <property type="entry name" value="ATRIAL NATRIURETIC PEPTIDE RECEPTOR 2"/>
    <property type="match status" value="1"/>
</dbReference>
<dbReference type="GO" id="GO:0004383">
    <property type="term" value="F:guanylate cyclase activity"/>
    <property type="evidence" value="ECO:0007669"/>
    <property type="project" value="TreeGrafter"/>
</dbReference>
<evidence type="ECO:0000259" key="9">
    <source>
        <dbReference type="Pfam" id="PF01094"/>
    </source>
</evidence>
<keyword evidence="4 8" id="KW-1133">Transmembrane helix</keyword>
<dbReference type="GO" id="GO:0007168">
    <property type="term" value="P:receptor guanylyl cyclase signaling pathway"/>
    <property type="evidence" value="ECO:0007669"/>
    <property type="project" value="TreeGrafter"/>
</dbReference>
<dbReference type="GO" id="GO:0016941">
    <property type="term" value="F:natriuretic peptide receptor activity"/>
    <property type="evidence" value="ECO:0007669"/>
    <property type="project" value="TreeGrafter"/>
</dbReference>
<sequence length="319" mass="35770">MMLQAQRMGLNKGDYAFFVLDLFHGEFNLDNDVGSQRGWKQNDMFDQEAFSAYRLLSALALKTSKYSPAYQAFERRVRQKAHIPLYGRPLDVNYYSLSFYDAICMYAMALNVTAQQNVSVNHNEAYGSAGIETIIRHLSNMTFAGVAETIYMNSNTDRVDDFELYQLSSSSDGKFRAVAQMLGVEGQYRETEAISWLSADGKPPANRPFCGFDGNDPICLLQRQKILGGSLGAVFLFLLVSSLVGLGVARYLSHRKEMNNLDWLVSWNEVFVYQRARSSASRSSIRSGGSVPPEGEPVENMPQWEVGKQIPQVFIPQAA</sequence>
<evidence type="ECO:0000256" key="3">
    <source>
        <dbReference type="ARBA" id="ARBA00022741"/>
    </source>
</evidence>
<organism evidence="10 11">
    <name type="scientific">Ramazzottius varieornatus</name>
    <name type="common">Water bear</name>
    <name type="synonym">Tardigrade</name>
    <dbReference type="NCBI Taxonomy" id="947166"/>
    <lineage>
        <taxon>Eukaryota</taxon>
        <taxon>Metazoa</taxon>
        <taxon>Ecdysozoa</taxon>
        <taxon>Tardigrada</taxon>
        <taxon>Eutardigrada</taxon>
        <taxon>Parachela</taxon>
        <taxon>Hypsibioidea</taxon>
        <taxon>Ramazzottiidae</taxon>
        <taxon>Ramazzottius</taxon>
    </lineage>
</organism>
<feature type="region of interest" description="Disordered" evidence="7">
    <location>
        <begin position="283"/>
        <end position="302"/>
    </location>
</feature>
<dbReference type="AlphaFoldDB" id="A0A1D1W6C8"/>
<keyword evidence="2 8" id="KW-0812">Transmembrane</keyword>
<dbReference type="GO" id="GO:0017046">
    <property type="term" value="F:peptide hormone binding"/>
    <property type="evidence" value="ECO:0007669"/>
    <property type="project" value="TreeGrafter"/>
</dbReference>
<evidence type="ECO:0000313" key="11">
    <source>
        <dbReference type="Proteomes" id="UP000186922"/>
    </source>
</evidence>
<dbReference type="InterPro" id="IPR028082">
    <property type="entry name" value="Peripla_BP_I"/>
</dbReference>
<dbReference type="GO" id="GO:0000166">
    <property type="term" value="F:nucleotide binding"/>
    <property type="evidence" value="ECO:0007669"/>
    <property type="project" value="UniProtKB-KW"/>
</dbReference>
<evidence type="ECO:0000256" key="7">
    <source>
        <dbReference type="SAM" id="MobiDB-lite"/>
    </source>
</evidence>
<evidence type="ECO:0000256" key="5">
    <source>
        <dbReference type="ARBA" id="ARBA00023136"/>
    </source>
</evidence>
<dbReference type="Pfam" id="PF01094">
    <property type="entry name" value="ANF_receptor"/>
    <property type="match status" value="1"/>
</dbReference>
<evidence type="ECO:0000256" key="8">
    <source>
        <dbReference type="SAM" id="Phobius"/>
    </source>
</evidence>
<keyword evidence="3" id="KW-0547">Nucleotide-binding</keyword>
<keyword evidence="11" id="KW-1185">Reference proteome</keyword>
<evidence type="ECO:0000256" key="6">
    <source>
        <dbReference type="ARBA" id="ARBA00023239"/>
    </source>
</evidence>
<feature type="domain" description="Receptor ligand binding region" evidence="9">
    <location>
        <begin position="2"/>
        <end position="168"/>
    </location>
</feature>
<evidence type="ECO:0000256" key="1">
    <source>
        <dbReference type="ARBA" id="ARBA00004370"/>
    </source>
</evidence>
<feature type="transmembrane region" description="Helical" evidence="8">
    <location>
        <begin position="226"/>
        <end position="249"/>
    </location>
</feature>
<name>A0A1D1W6C8_RAMVA</name>
<keyword evidence="6" id="KW-0456">Lyase</keyword>
<comment type="caution">
    <text evidence="10">The sequence shown here is derived from an EMBL/GenBank/DDBJ whole genome shotgun (WGS) entry which is preliminary data.</text>
</comment>
<comment type="subcellular location">
    <subcellularLocation>
        <location evidence="1">Membrane</location>
    </subcellularLocation>
</comment>
<evidence type="ECO:0000313" key="10">
    <source>
        <dbReference type="EMBL" id="GAV08403.1"/>
    </source>
</evidence>
<dbReference type="InterPro" id="IPR001828">
    <property type="entry name" value="ANF_lig-bd_rcpt"/>
</dbReference>
<evidence type="ECO:0000256" key="4">
    <source>
        <dbReference type="ARBA" id="ARBA00022989"/>
    </source>
</evidence>
<dbReference type="SUPFAM" id="SSF53822">
    <property type="entry name" value="Periplasmic binding protein-like I"/>
    <property type="match status" value="1"/>
</dbReference>
<dbReference type="InterPro" id="IPR050401">
    <property type="entry name" value="Cyclic_nucleotide_synthase"/>
</dbReference>
<gene>
    <name evidence="10" type="primary">RvY_18096-1</name>
    <name evidence="10" type="synonym">RvY_18096.1</name>
    <name evidence="10" type="ORF">RvY_18096</name>
</gene>
<dbReference type="GO" id="GO:0004016">
    <property type="term" value="F:adenylate cyclase activity"/>
    <property type="evidence" value="ECO:0007669"/>
    <property type="project" value="TreeGrafter"/>
</dbReference>
<dbReference type="Gene3D" id="3.40.50.2300">
    <property type="match status" value="2"/>
</dbReference>
<dbReference type="EMBL" id="BDGG01000017">
    <property type="protein sequence ID" value="GAV08403.1"/>
    <property type="molecule type" value="Genomic_DNA"/>
</dbReference>
<dbReference type="GO" id="GO:0005886">
    <property type="term" value="C:plasma membrane"/>
    <property type="evidence" value="ECO:0007669"/>
    <property type="project" value="TreeGrafter"/>
</dbReference>
<accession>A0A1D1W6C8</accession>
<proteinExistence type="predicted"/>
<dbReference type="OrthoDB" id="302535at2759"/>
<reference evidence="10 11" key="1">
    <citation type="journal article" date="2016" name="Nat. Commun.">
        <title>Extremotolerant tardigrade genome and improved radiotolerance of human cultured cells by tardigrade-unique protein.</title>
        <authorList>
            <person name="Hashimoto T."/>
            <person name="Horikawa D.D."/>
            <person name="Saito Y."/>
            <person name="Kuwahara H."/>
            <person name="Kozuka-Hata H."/>
            <person name="Shin-I T."/>
            <person name="Minakuchi Y."/>
            <person name="Ohishi K."/>
            <person name="Motoyama A."/>
            <person name="Aizu T."/>
            <person name="Enomoto A."/>
            <person name="Kondo K."/>
            <person name="Tanaka S."/>
            <person name="Hara Y."/>
            <person name="Koshikawa S."/>
            <person name="Sagara H."/>
            <person name="Miura T."/>
            <person name="Yokobori S."/>
            <person name="Miyagawa K."/>
            <person name="Suzuki Y."/>
            <person name="Kubo T."/>
            <person name="Oyama M."/>
            <person name="Kohara Y."/>
            <person name="Fujiyama A."/>
            <person name="Arakawa K."/>
            <person name="Katayama T."/>
            <person name="Toyoda A."/>
            <person name="Kunieda T."/>
        </authorList>
    </citation>
    <scope>NUCLEOTIDE SEQUENCE [LARGE SCALE GENOMIC DNA]</scope>
    <source>
        <strain evidence="10 11">YOKOZUNA-1</strain>
    </source>
</reference>
<dbReference type="Proteomes" id="UP000186922">
    <property type="component" value="Unassembled WGS sequence"/>
</dbReference>